<dbReference type="AlphaFoldDB" id="A0A940T428"/>
<dbReference type="GO" id="GO:0003677">
    <property type="term" value="F:DNA binding"/>
    <property type="evidence" value="ECO:0007669"/>
    <property type="project" value="InterPro"/>
</dbReference>
<accession>A0A940T428</accession>
<dbReference type="InterPro" id="IPR003346">
    <property type="entry name" value="Transposase_20"/>
</dbReference>
<organism evidence="2 3">
    <name type="scientific">Leucobacter exalbidus</name>
    <dbReference type="NCBI Taxonomy" id="662960"/>
    <lineage>
        <taxon>Bacteria</taxon>
        <taxon>Bacillati</taxon>
        <taxon>Actinomycetota</taxon>
        <taxon>Actinomycetes</taxon>
        <taxon>Micrococcales</taxon>
        <taxon>Microbacteriaceae</taxon>
        <taxon>Leucobacter</taxon>
    </lineage>
</organism>
<name>A0A940T428_9MICO</name>
<evidence type="ECO:0000313" key="3">
    <source>
        <dbReference type="Proteomes" id="UP000675163"/>
    </source>
</evidence>
<dbReference type="PANTHER" id="PTHR33055:SF16">
    <property type="entry name" value="TRANSPOSASE FOR INSERTION SEQUENCE ELEMENT IS1547"/>
    <property type="match status" value="1"/>
</dbReference>
<gene>
    <name evidence="2" type="ORF">JOF28_001631</name>
</gene>
<keyword evidence="3" id="KW-1185">Reference proteome</keyword>
<feature type="domain" description="Transposase IS116/IS110/IS902 C-terminal" evidence="1">
    <location>
        <begin position="30"/>
        <end position="111"/>
    </location>
</feature>
<sequence length="145" mass="16297">MARAILEHIEQLKVNHLLLAELTEELAPGLQQISGVGPVTGAILVTAYSHRGRVRSEAAFAALGGIAPLPASSGNTTRHRLSRSGDRQLNRAVDTIVRTRMSYDEATREYVSRRRAEGRTPREVRRCLRRYVCRAMFRELQTRMA</sequence>
<evidence type="ECO:0000313" key="2">
    <source>
        <dbReference type="EMBL" id="MBP1326399.1"/>
    </source>
</evidence>
<protein>
    <submittedName>
        <fullName evidence="2">Transposase</fullName>
    </submittedName>
</protein>
<dbReference type="InterPro" id="IPR047650">
    <property type="entry name" value="Transpos_IS110"/>
</dbReference>
<dbReference type="Pfam" id="PF02371">
    <property type="entry name" value="Transposase_20"/>
    <property type="match status" value="1"/>
</dbReference>
<evidence type="ECO:0000259" key="1">
    <source>
        <dbReference type="Pfam" id="PF02371"/>
    </source>
</evidence>
<dbReference type="Proteomes" id="UP000675163">
    <property type="component" value="Unassembled WGS sequence"/>
</dbReference>
<comment type="caution">
    <text evidence="2">The sequence shown here is derived from an EMBL/GenBank/DDBJ whole genome shotgun (WGS) entry which is preliminary data.</text>
</comment>
<proteinExistence type="predicted"/>
<reference evidence="2" key="1">
    <citation type="submission" date="2021-02" db="EMBL/GenBank/DDBJ databases">
        <title>Sequencing the genomes of 1000 actinobacteria strains.</title>
        <authorList>
            <person name="Klenk H.-P."/>
        </authorList>
    </citation>
    <scope>NUCLEOTIDE SEQUENCE</scope>
    <source>
        <strain evidence="2">DSM 22850</strain>
    </source>
</reference>
<dbReference type="PANTHER" id="PTHR33055">
    <property type="entry name" value="TRANSPOSASE FOR INSERTION SEQUENCE ELEMENT IS1111A"/>
    <property type="match status" value="1"/>
</dbReference>
<dbReference type="GO" id="GO:0006313">
    <property type="term" value="P:DNA transposition"/>
    <property type="evidence" value="ECO:0007669"/>
    <property type="project" value="InterPro"/>
</dbReference>
<dbReference type="GO" id="GO:0004803">
    <property type="term" value="F:transposase activity"/>
    <property type="evidence" value="ECO:0007669"/>
    <property type="project" value="InterPro"/>
</dbReference>
<dbReference type="EMBL" id="JAFIDA010000001">
    <property type="protein sequence ID" value="MBP1326399.1"/>
    <property type="molecule type" value="Genomic_DNA"/>
</dbReference>